<organism evidence="2 3">
    <name type="scientific">Methylacidimicrobium tartarophylax</name>
    <dbReference type="NCBI Taxonomy" id="1041768"/>
    <lineage>
        <taxon>Bacteria</taxon>
        <taxon>Pseudomonadati</taxon>
        <taxon>Verrucomicrobiota</taxon>
        <taxon>Methylacidimicrobium</taxon>
    </lineage>
</organism>
<feature type="compositionally biased region" description="Basic and acidic residues" evidence="1">
    <location>
        <begin position="160"/>
        <end position="185"/>
    </location>
</feature>
<proteinExistence type="predicted"/>
<sequence length="195" mass="21380">MVEGVLRSVPLAAGGLQILAQRSGLGRLSLEKQERPGKRREGPFDPGVALEALRGRDWLPPSMSSALLRYQNRGSGTISSEKPARTERAQGPRPVVRRRVPAWLPNPPPAGFRPERRPGNRGRCSGRIPQAGSRPGRFAGEPCPEWRSRKRGESPSGRKGRSEGEGHNAADDSRARSFRRVREGKASPLCLRRSA</sequence>
<feature type="compositionally biased region" description="Basic and acidic residues" evidence="1">
    <location>
        <begin position="29"/>
        <end position="43"/>
    </location>
</feature>
<evidence type="ECO:0000313" key="2">
    <source>
        <dbReference type="EMBL" id="VVM06586.1"/>
    </source>
</evidence>
<protein>
    <submittedName>
        <fullName evidence="2">Uncharacterized protein</fullName>
    </submittedName>
</protein>
<accession>A0A5E6ME11</accession>
<feature type="compositionally biased region" description="Basic and acidic residues" evidence="1">
    <location>
        <begin position="144"/>
        <end position="153"/>
    </location>
</feature>
<reference evidence="2 3" key="1">
    <citation type="submission" date="2019-09" db="EMBL/GenBank/DDBJ databases">
        <authorList>
            <person name="Cremers G."/>
        </authorList>
    </citation>
    <scope>NUCLEOTIDE SEQUENCE [LARGE SCALE GENOMIC DNA]</scope>
    <source>
        <strain evidence="2">4A</strain>
    </source>
</reference>
<gene>
    <name evidence="2" type="ORF">MAMT_01298</name>
</gene>
<evidence type="ECO:0000313" key="3">
    <source>
        <dbReference type="Proteomes" id="UP000334923"/>
    </source>
</evidence>
<feature type="region of interest" description="Disordered" evidence="1">
    <location>
        <begin position="26"/>
        <end position="48"/>
    </location>
</feature>
<dbReference type="AlphaFoldDB" id="A0A5E6ME11"/>
<keyword evidence="3" id="KW-1185">Reference proteome</keyword>
<feature type="region of interest" description="Disordered" evidence="1">
    <location>
        <begin position="71"/>
        <end position="195"/>
    </location>
</feature>
<dbReference type="Proteomes" id="UP000334923">
    <property type="component" value="Unassembled WGS sequence"/>
</dbReference>
<dbReference type="EMBL" id="CABFVA020000070">
    <property type="protein sequence ID" value="VVM06586.1"/>
    <property type="molecule type" value="Genomic_DNA"/>
</dbReference>
<evidence type="ECO:0000256" key="1">
    <source>
        <dbReference type="SAM" id="MobiDB-lite"/>
    </source>
</evidence>
<name>A0A5E6ME11_9BACT</name>